<keyword evidence="6" id="KW-0804">Transcription</keyword>
<accession>A0A8B8HFB3</accession>
<comment type="subcellular location">
    <subcellularLocation>
        <location evidence="1">Nucleus</location>
    </subcellularLocation>
</comment>
<gene>
    <name evidence="11" type="primary">LOC113391414</name>
</gene>
<dbReference type="PROSITE" id="PS00028">
    <property type="entry name" value="ZINC_FINGER_C2H2_1"/>
    <property type="match status" value="6"/>
</dbReference>
<dbReference type="SUPFAM" id="SSF57667">
    <property type="entry name" value="beta-beta-alpha zinc fingers"/>
    <property type="match status" value="4"/>
</dbReference>
<dbReference type="PROSITE" id="PS50157">
    <property type="entry name" value="ZINC_FINGER_C2H2_2"/>
    <property type="match status" value="8"/>
</dbReference>
<dbReference type="Gene3D" id="3.30.160.60">
    <property type="entry name" value="Classic Zinc Finger"/>
    <property type="match status" value="5"/>
</dbReference>
<feature type="domain" description="C2H2-type" evidence="9">
    <location>
        <begin position="421"/>
        <end position="447"/>
    </location>
</feature>
<proteinExistence type="predicted"/>
<feature type="domain" description="C2H2-type" evidence="9">
    <location>
        <begin position="544"/>
        <end position="567"/>
    </location>
</feature>
<dbReference type="PANTHER" id="PTHR24399:SF23">
    <property type="entry name" value="C2H2-TYPE DOMAIN-CONTAINING PROTEIN"/>
    <property type="match status" value="1"/>
</dbReference>
<dbReference type="GO" id="GO:0005654">
    <property type="term" value="C:nucleoplasm"/>
    <property type="evidence" value="ECO:0007669"/>
    <property type="project" value="TreeGrafter"/>
</dbReference>
<dbReference type="OMA" id="PREQCPT"/>
<dbReference type="Proteomes" id="UP001652626">
    <property type="component" value="Chromosome 31"/>
</dbReference>
<keyword evidence="4" id="KW-0862">Zinc</keyword>
<feature type="domain" description="C2H2-type" evidence="9">
    <location>
        <begin position="365"/>
        <end position="392"/>
    </location>
</feature>
<evidence type="ECO:0000256" key="3">
    <source>
        <dbReference type="ARBA" id="ARBA00022737"/>
    </source>
</evidence>
<dbReference type="OrthoDB" id="7852576at2759"/>
<dbReference type="AlphaFoldDB" id="A0A8B8HFB3"/>
<dbReference type="GO" id="GO:0000978">
    <property type="term" value="F:RNA polymerase II cis-regulatory region sequence-specific DNA binding"/>
    <property type="evidence" value="ECO:0007669"/>
    <property type="project" value="TreeGrafter"/>
</dbReference>
<name>A0A8B8HFB3_VANTA</name>
<evidence type="ECO:0000256" key="2">
    <source>
        <dbReference type="ARBA" id="ARBA00022723"/>
    </source>
</evidence>
<keyword evidence="5" id="KW-0805">Transcription regulation</keyword>
<dbReference type="GO" id="GO:0030674">
    <property type="term" value="F:protein-macromolecule adaptor activity"/>
    <property type="evidence" value="ECO:0007669"/>
    <property type="project" value="UniProtKB-ARBA"/>
</dbReference>
<feature type="domain" description="C2H2-type" evidence="9">
    <location>
        <begin position="516"/>
        <end position="543"/>
    </location>
</feature>
<sequence length="589" mass="69046">MEDTSELTLKNICCTCLSVDRNLMQLSRVDDGVNKLFFLLSYDSEAYEAMFQKDAVKLFICWECKALMAKLCKFRNQACSAQKRLTDIIDGKVDLKSKIITLSRLTRYHQTSYDNEYVANSETIDNFIDCGPDIDFIKTESDNDDVPLSNLHINNLIEDKEPLLNDITENNSDKMSVEKKIKNLKDKVLTDNISDFYSTIQMSDDEMTESIEKRKCMDTYMNASSKCESCIEGFKDYNELEKHNLELHVEKQKHIQCDICYVYMKQKSLSEHRDEHFRKYICNTCDLVSYSLEKLAKHLKLDHSFDIKWSKIRRKIIKTSESKSKRSKTTDAKTQFGYLCVECNKYFENKNKRYKHIQKFHRDGFECSTCGKKFAFKNTLNRHEQLHRGPLPREQCPTCGKMVRADLRQSHARTHALRQAHDCRACDKTFVSRASYENHLKYSRRHAVTDVLKYKCSMCEKGYRSRGELRDHFNYQHMGKTQHKCPICDKALATRRCITRHVRRAHHGVKENARDKICQTCGKAFRDKKCLREHELIHTGERPLSCNICGRTFRQSASLYTHKKRVHNVVPKQRIVLHTDSEKNNEINV</sequence>
<dbReference type="InterPro" id="IPR013087">
    <property type="entry name" value="Znf_C2H2_type"/>
</dbReference>
<dbReference type="RefSeq" id="XP_026483160.2">
    <property type="nucleotide sequence ID" value="XM_026627375.2"/>
</dbReference>
<feature type="domain" description="C2H2-type" evidence="9">
    <location>
        <begin position="338"/>
        <end position="361"/>
    </location>
</feature>
<organism evidence="10 11">
    <name type="scientific">Vanessa tameamea</name>
    <name type="common">Kamehameha butterfly</name>
    <dbReference type="NCBI Taxonomy" id="334116"/>
    <lineage>
        <taxon>Eukaryota</taxon>
        <taxon>Metazoa</taxon>
        <taxon>Ecdysozoa</taxon>
        <taxon>Arthropoda</taxon>
        <taxon>Hexapoda</taxon>
        <taxon>Insecta</taxon>
        <taxon>Pterygota</taxon>
        <taxon>Neoptera</taxon>
        <taxon>Endopterygota</taxon>
        <taxon>Lepidoptera</taxon>
        <taxon>Glossata</taxon>
        <taxon>Ditrysia</taxon>
        <taxon>Papilionoidea</taxon>
        <taxon>Nymphalidae</taxon>
        <taxon>Nymphalinae</taxon>
        <taxon>Vanessa</taxon>
    </lineage>
</organism>
<feature type="domain" description="C2H2-type" evidence="9">
    <location>
        <begin position="483"/>
        <end position="511"/>
    </location>
</feature>
<evidence type="ECO:0000256" key="6">
    <source>
        <dbReference type="ARBA" id="ARBA00023163"/>
    </source>
</evidence>
<dbReference type="GeneID" id="113391414"/>
<keyword evidence="7" id="KW-0539">Nucleus</keyword>
<reference evidence="11" key="1">
    <citation type="submission" date="2025-08" db="UniProtKB">
        <authorList>
            <consortium name="RefSeq"/>
        </authorList>
    </citation>
    <scope>IDENTIFICATION</scope>
    <source>
        <tissue evidence="11">Whole body</tissue>
    </source>
</reference>
<dbReference type="PANTHER" id="PTHR24399">
    <property type="entry name" value="ZINC FINGER AND BTB DOMAIN-CONTAINING"/>
    <property type="match status" value="1"/>
</dbReference>
<dbReference type="GO" id="GO:0001227">
    <property type="term" value="F:DNA-binding transcription repressor activity, RNA polymerase II-specific"/>
    <property type="evidence" value="ECO:0007669"/>
    <property type="project" value="TreeGrafter"/>
</dbReference>
<keyword evidence="10" id="KW-1185">Reference proteome</keyword>
<dbReference type="GO" id="GO:0008270">
    <property type="term" value="F:zinc ion binding"/>
    <property type="evidence" value="ECO:0007669"/>
    <property type="project" value="UniProtKB-KW"/>
</dbReference>
<evidence type="ECO:0000256" key="5">
    <source>
        <dbReference type="ARBA" id="ARBA00023015"/>
    </source>
</evidence>
<evidence type="ECO:0000256" key="4">
    <source>
        <dbReference type="ARBA" id="ARBA00022833"/>
    </source>
</evidence>
<evidence type="ECO:0000313" key="11">
    <source>
        <dbReference type="RefSeq" id="XP_026483160.2"/>
    </source>
</evidence>
<evidence type="ECO:0000259" key="9">
    <source>
        <dbReference type="PROSITE" id="PS50157"/>
    </source>
</evidence>
<feature type="domain" description="C2H2-type" evidence="9">
    <location>
        <begin position="225"/>
        <end position="253"/>
    </location>
</feature>
<dbReference type="SMART" id="SM00355">
    <property type="entry name" value="ZnF_C2H2"/>
    <property type="match status" value="11"/>
</dbReference>
<feature type="domain" description="C2H2-type" evidence="9">
    <location>
        <begin position="454"/>
        <end position="482"/>
    </location>
</feature>
<keyword evidence="2" id="KW-0479">Metal-binding</keyword>
<keyword evidence="3" id="KW-0677">Repeat</keyword>
<evidence type="ECO:0000256" key="7">
    <source>
        <dbReference type="ARBA" id="ARBA00023242"/>
    </source>
</evidence>
<keyword evidence="8" id="KW-0863">Zinc-finger</keyword>
<dbReference type="InterPro" id="IPR036236">
    <property type="entry name" value="Znf_C2H2_sf"/>
</dbReference>
<evidence type="ECO:0000256" key="1">
    <source>
        <dbReference type="ARBA" id="ARBA00004123"/>
    </source>
</evidence>
<protein>
    <submittedName>
        <fullName evidence="11">Zinc finger protein 354B-like</fullName>
    </submittedName>
</protein>
<dbReference type="Pfam" id="PF00096">
    <property type="entry name" value="zf-C2H2"/>
    <property type="match status" value="3"/>
</dbReference>
<evidence type="ECO:0000256" key="8">
    <source>
        <dbReference type="PROSITE-ProRule" id="PRU00042"/>
    </source>
</evidence>
<evidence type="ECO:0000313" key="10">
    <source>
        <dbReference type="Proteomes" id="UP001652626"/>
    </source>
</evidence>